<keyword evidence="7" id="KW-0808">Transferase</keyword>
<dbReference type="InterPro" id="IPR011009">
    <property type="entry name" value="Kinase-like_dom_sf"/>
</dbReference>
<evidence type="ECO:0000256" key="14">
    <source>
        <dbReference type="ARBA" id="ARBA00022989"/>
    </source>
</evidence>
<dbReference type="Gene3D" id="1.10.510.10">
    <property type="entry name" value="Transferase(Phosphotransferase) domain 1"/>
    <property type="match status" value="1"/>
</dbReference>
<evidence type="ECO:0000256" key="8">
    <source>
        <dbReference type="ARBA" id="ARBA00022692"/>
    </source>
</evidence>
<name>A0A6P8E6P3_PUNGR</name>
<keyword evidence="15 19" id="KW-0472">Membrane</keyword>
<dbReference type="GO" id="GO:0005524">
    <property type="term" value="F:ATP binding"/>
    <property type="evidence" value="ECO:0007669"/>
    <property type="project" value="UniProtKB-UniRule"/>
</dbReference>
<evidence type="ECO:0000256" key="15">
    <source>
        <dbReference type="ARBA" id="ARBA00023136"/>
    </source>
</evidence>
<evidence type="ECO:0000256" key="13">
    <source>
        <dbReference type="ARBA" id="ARBA00022840"/>
    </source>
</evidence>
<dbReference type="GeneID" id="116210816"/>
<keyword evidence="16 23" id="KW-0675">Receptor</keyword>
<feature type="domain" description="Protein kinase" evidence="21">
    <location>
        <begin position="350"/>
        <end position="704"/>
    </location>
</feature>
<dbReference type="GO" id="GO:0030246">
    <property type="term" value="F:carbohydrate binding"/>
    <property type="evidence" value="ECO:0007669"/>
    <property type="project" value="UniProtKB-KW"/>
</dbReference>
<evidence type="ECO:0000256" key="20">
    <source>
        <dbReference type="SAM" id="SignalP"/>
    </source>
</evidence>
<evidence type="ECO:0000256" key="18">
    <source>
        <dbReference type="PROSITE-ProRule" id="PRU10141"/>
    </source>
</evidence>
<dbReference type="PROSITE" id="PS00107">
    <property type="entry name" value="PROTEIN_KINASE_ATP"/>
    <property type="match status" value="1"/>
</dbReference>
<dbReference type="InterPro" id="IPR008271">
    <property type="entry name" value="Ser/Thr_kinase_AS"/>
</dbReference>
<accession>A0A6P8E6P3</accession>
<evidence type="ECO:0000256" key="9">
    <source>
        <dbReference type="ARBA" id="ARBA00022729"/>
    </source>
</evidence>
<proteinExistence type="inferred from homology"/>
<evidence type="ECO:0000256" key="16">
    <source>
        <dbReference type="ARBA" id="ARBA00023170"/>
    </source>
</evidence>
<dbReference type="SUPFAM" id="SSF56112">
    <property type="entry name" value="Protein kinase-like (PK-like)"/>
    <property type="match status" value="1"/>
</dbReference>
<dbReference type="Pfam" id="PF00139">
    <property type="entry name" value="Lectin_legB"/>
    <property type="match status" value="1"/>
</dbReference>
<evidence type="ECO:0000256" key="5">
    <source>
        <dbReference type="ARBA" id="ARBA00022475"/>
    </source>
</evidence>
<organism evidence="22 23">
    <name type="scientific">Punica granatum</name>
    <name type="common">Pomegranate</name>
    <dbReference type="NCBI Taxonomy" id="22663"/>
    <lineage>
        <taxon>Eukaryota</taxon>
        <taxon>Viridiplantae</taxon>
        <taxon>Streptophyta</taxon>
        <taxon>Embryophyta</taxon>
        <taxon>Tracheophyta</taxon>
        <taxon>Spermatophyta</taxon>
        <taxon>Magnoliopsida</taxon>
        <taxon>eudicotyledons</taxon>
        <taxon>Gunneridae</taxon>
        <taxon>Pentapetalae</taxon>
        <taxon>rosids</taxon>
        <taxon>malvids</taxon>
        <taxon>Myrtales</taxon>
        <taxon>Lythraceae</taxon>
        <taxon>Punica</taxon>
    </lineage>
</organism>
<dbReference type="GO" id="GO:0051707">
    <property type="term" value="P:response to other organism"/>
    <property type="evidence" value="ECO:0007669"/>
    <property type="project" value="UniProtKB-ARBA"/>
</dbReference>
<dbReference type="PANTHER" id="PTHR27007">
    <property type="match status" value="1"/>
</dbReference>
<keyword evidence="17" id="KW-0325">Glycoprotein</keyword>
<reference evidence="22" key="1">
    <citation type="journal article" date="2020" name="Plant Biotechnol. J.">
        <title>The pomegranate (Punica granatum L.) draft genome dissects genetic divergence between soft- and hard-seeded cultivars.</title>
        <authorList>
            <person name="Luo X."/>
            <person name="Li H."/>
            <person name="Wu Z."/>
            <person name="Yao W."/>
            <person name="Zhao P."/>
            <person name="Cao D."/>
            <person name="Yu H."/>
            <person name="Li K."/>
            <person name="Poudel K."/>
            <person name="Zhao D."/>
            <person name="Zhang F."/>
            <person name="Xia X."/>
            <person name="Chen L."/>
            <person name="Wang Q."/>
            <person name="Jing D."/>
            <person name="Cao S."/>
        </authorList>
    </citation>
    <scope>NUCLEOTIDE SEQUENCE [LARGE SCALE GENOMIC DNA]</scope>
    <source>
        <strain evidence="22">cv. Tunisia</strain>
    </source>
</reference>
<keyword evidence="8 19" id="KW-0812">Transmembrane</keyword>
<dbReference type="InterPro" id="IPR001220">
    <property type="entry name" value="Legume_lectin_dom"/>
</dbReference>
<dbReference type="PROSITE" id="PS00108">
    <property type="entry name" value="PROTEIN_KINASE_ST"/>
    <property type="match status" value="1"/>
</dbReference>
<dbReference type="GO" id="GO:0006952">
    <property type="term" value="P:defense response"/>
    <property type="evidence" value="ECO:0007669"/>
    <property type="project" value="UniProtKB-ARBA"/>
</dbReference>
<dbReference type="PROSITE" id="PS50011">
    <property type="entry name" value="PROTEIN_KINASE_DOM"/>
    <property type="match status" value="1"/>
</dbReference>
<evidence type="ECO:0000256" key="4">
    <source>
        <dbReference type="ARBA" id="ARBA00012513"/>
    </source>
</evidence>
<comment type="similarity">
    <text evidence="3">In the C-terminal section; belongs to the protein kinase superfamily. Ser/Thr protein kinase family.</text>
</comment>
<dbReference type="PROSITE" id="PS00307">
    <property type="entry name" value="LECTIN_LEGUME_BETA"/>
    <property type="match status" value="1"/>
</dbReference>
<evidence type="ECO:0000259" key="21">
    <source>
        <dbReference type="PROSITE" id="PS50011"/>
    </source>
</evidence>
<evidence type="ECO:0000256" key="1">
    <source>
        <dbReference type="ARBA" id="ARBA00004251"/>
    </source>
</evidence>
<dbReference type="Proteomes" id="UP000515151">
    <property type="component" value="Chromosome 6"/>
</dbReference>
<dbReference type="InterPro" id="IPR019825">
    <property type="entry name" value="Lectin_legB_Mn/Ca_BS"/>
</dbReference>
<keyword evidence="9 20" id="KW-0732">Signal</keyword>
<keyword evidence="6" id="KW-0723">Serine/threonine-protein kinase</keyword>
<evidence type="ECO:0000256" key="19">
    <source>
        <dbReference type="SAM" id="Phobius"/>
    </source>
</evidence>
<dbReference type="Pfam" id="PF00069">
    <property type="entry name" value="Pkinase"/>
    <property type="match status" value="1"/>
</dbReference>
<keyword evidence="10" id="KW-0430">Lectin</keyword>
<dbReference type="AlphaFoldDB" id="A0A6P8E6P3"/>
<dbReference type="EC" id="2.7.11.1" evidence="4"/>
<comment type="similarity">
    <text evidence="2">In the N-terminal section; belongs to the leguminous lectin family.</text>
</comment>
<dbReference type="InterPro" id="IPR050528">
    <property type="entry name" value="L-type_Lectin-RKs"/>
</dbReference>
<evidence type="ECO:0000256" key="12">
    <source>
        <dbReference type="ARBA" id="ARBA00022777"/>
    </source>
</evidence>
<gene>
    <name evidence="23" type="primary">LOC116210816</name>
</gene>
<keyword evidence="5" id="KW-1003">Cell membrane</keyword>
<dbReference type="Gene3D" id="2.60.120.200">
    <property type="match status" value="1"/>
</dbReference>
<evidence type="ECO:0000313" key="22">
    <source>
        <dbReference type="Proteomes" id="UP000515151"/>
    </source>
</evidence>
<dbReference type="Gene3D" id="3.30.200.20">
    <property type="entry name" value="Phosphorylase Kinase, domain 1"/>
    <property type="match status" value="1"/>
</dbReference>
<dbReference type="GO" id="GO:0005886">
    <property type="term" value="C:plasma membrane"/>
    <property type="evidence" value="ECO:0007669"/>
    <property type="project" value="UniProtKB-SubCell"/>
</dbReference>
<keyword evidence="22" id="KW-1185">Reference proteome</keyword>
<keyword evidence="14 19" id="KW-1133">Transmembrane helix</keyword>
<dbReference type="InterPro" id="IPR001245">
    <property type="entry name" value="Ser-Thr/Tyr_kinase_cat_dom"/>
</dbReference>
<keyword evidence="13 18" id="KW-0067">ATP-binding</keyword>
<dbReference type="OrthoDB" id="1913956at2759"/>
<feature type="chain" id="PRO_5028252365" description="non-specific serine/threonine protein kinase" evidence="20">
    <location>
        <begin position="33"/>
        <end position="747"/>
    </location>
</feature>
<dbReference type="FunFam" id="1.10.510.10:FF:000444">
    <property type="entry name" value="probable L-type lectin-domain containing receptor kinase S.5"/>
    <property type="match status" value="1"/>
</dbReference>
<protein>
    <recommendedName>
        <fullName evidence="4">non-specific serine/threonine protein kinase</fullName>
        <ecNumber evidence="4">2.7.11.1</ecNumber>
    </recommendedName>
</protein>
<keyword evidence="11 18" id="KW-0547">Nucleotide-binding</keyword>
<dbReference type="SMART" id="SM00220">
    <property type="entry name" value="S_TKc"/>
    <property type="match status" value="1"/>
</dbReference>
<dbReference type="CDD" id="cd06899">
    <property type="entry name" value="lectin_legume_LecRK_Arcelin_ConA"/>
    <property type="match status" value="1"/>
</dbReference>
<sequence>MALGGGRRRRSHLLTLPLLILSIMFLVDTARSRKPINKEFGVPFNELYYDIFSVESPAMISNDALQITPDSWGNFRLANRSGRVLFNHRFKLWDRAKVASFNTSFVINIFRVNDSLPGEGLAFIIAPNLEVPLQSSGQYMGLTNLTTDGNATNHLIAVEFDTFKQDFDPDANHIGLDINSVRSNQTKSLSNFDLHLAPKGTTFFHVWVQYNGMKKHLDVYMVDENTSTPTKPMPSEPVMSADLDISQVVKDESYFGFAASTGTYVELNCVLAWNLTVENLSKDSKLGIILALGIGLPAALVILGVGWWSVAMHRRRVATNDPNILGALKSLPGTPREFSFKELKKATNNFDDEQRLGEGGFGVVYRGTLPPKENNLEIAVKKFNRDKIKSKDDFLAELTIINRLRHKHLVQLLGWIRELIEVELAKETFWKMLFHLKRICGEWPQPFKDPGLQQPRHGSGWSEASRIPDPALFSVPIGWCHKNGMLLLVYHYMPKGSLDAHIFCPPEKATLGWNLRYKILNDVSLALHYLHNEYDQKVLHRDLKASNIMLDDEFNARLGDFGLARAIDNGKTSYAELDGVPGTFGYIAPECLHTGKASRESDVYGFGAVILEVICGQRPWTKIGDFQLLVDWVWYLHRDGRLLEAVDGRLGGDYVAEEAQRLLFLGLACSHPIASERPKTQAIVQILSGSVPPPQVSPFKPPFVWPSMGPLNIDGDTTDTTPITSSAFGSGWTQRESFAGYSDSSFA</sequence>
<evidence type="ECO:0000256" key="7">
    <source>
        <dbReference type="ARBA" id="ARBA00022679"/>
    </source>
</evidence>
<evidence type="ECO:0000256" key="2">
    <source>
        <dbReference type="ARBA" id="ARBA00008536"/>
    </source>
</evidence>
<evidence type="ECO:0000256" key="11">
    <source>
        <dbReference type="ARBA" id="ARBA00022741"/>
    </source>
</evidence>
<evidence type="ECO:0000256" key="6">
    <source>
        <dbReference type="ARBA" id="ARBA00022527"/>
    </source>
</evidence>
<feature type="transmembrane region" description="Helical" evidence="19">
    <location>
        <begin position="286"/>
        <end position="308"/>
    </location>
</feature>
<evidence type="ECO:0000313" key="23">
    <source>
        <dbReference type="RefSeq" id="XP_031400738.1"/>
    </source>
</evidence>
<feature type="binding site" evidence="18">
    <location>
        <position position="382"/>
    </location>
    <ligand>
        <name>ATP</name>
        <dbReference type="ChEBI" id="CHEBI:30616"/>
    </ligand>
</feature>
<dbReference type="RefSeq" id="XP_031400738.1">
    <property type="nucleotide sequence ID" value="XM_031544878.1"/>
</dbReference>
<dbReference type="InterPro" id="IPR013320">
    <property type="entry name" value="ConA-like_dom_sf"/>
</dbReference>
<dbReference type="SUPFAM" id="SSF49899">
    <property type="entry name" value="Concanavalin A-like lectins/glucanases"/>
    <property type="match status" value="1"/>
</dbReference>
<comment type="subcellular location">
    <subcellularLocation>
        <location evidence="1">Cell membrane</location>
        <topology evidence="1">Single-pass type I membrane protein</topology>
    </subcellularLocation>
</comment>
<keyword evidence="12 23" id="KW-0418">Kinase</keyword>
<evidence type="ECO:0000256" key="10">
    <source>
        <dbReference type="ARBA" id="ARBA00022734"/>
    </source>
</evidence>
<reference evidence="23" key="2">
    <citation type="submission" date="2025-08" db="UniProtKB">
        <authorList>
            <consortium name="RefSeq"/>
        </authorList>
    </citation>
    <scope>IDENTIFICATION</scope>
    <source>
        <tissue evidence="23">Leaf</tissue>
    </source>
</reference>
<feature type="signal peptide" evidence="20">
    <location>
        <begin position="1"/>
        <end position="32"/>
    </location>
</feature>
<evidence type="ECO:0000256" key="3">
    <source>
        <dbReference type="ARBA" id="ARBA00010217"/>
    </source>
</evidence>
<evidence type="ECO:0000256" key="17">
    <source>
        <dbReference type="ARBA" id="ARBA00023180"/>
    </source>
</evidence>
<dbReference type="Pfam" id="PF07714">
    <property type="entry name" value="PK_Tyr_Ser-Thr"/>
    <property type="match status" value="1"/>
</dbReference>
<dbReference type="InterPro" id="IPR000719">
    <property type="entry name" value="Prot_kinase_dom"/>
</dbReference>
<dbReference type="GO" id="GO:0004674">
    <property type="term" value="F:protein serine/threonine kinase activity"/>
    <property type="evidence" value="ECO:0007669"/>
    <property type="project" value="UniProtKB-KW"/>
</dbReference>
<dbReference type="InterPro" id="IPR017441">
    <property type="entry name" value="Protein_kinase_ATP_BS"/>
</dbReference>